<dbReference type="InterPro" id="IPR046886">
    <property type="entry name" value="RsmE_MTase_dom"/>
</dbReference>
<dbReference type="Gene3D" id="2.40.240.20">
    <property type="entry name" value="Hypothetical PUA domain-like, domain 1"/>
    <property type="match status" value="1"/>
</dbReference>
<dbReference type="SUPFAM" id="SSF75217">
    <property type="entry name" value="alpha/beta knot"/>
    <property type="match status" value="1"/>
</dbReference>
<dbReference type="Pfam" id="PF20260">
    <property type="entry name" value="PUA_4"/>
    <property type="match status" value="1"/>
</dbReference>
<comment type="catalytic activity">
    <reaction evidence="11 12">
        <text>uridine(1498) in 16S rRNA + S-adenosyl-L-methionine = N(3)-methyluridine(1498) in 16S rRNA + S-adenosyl-L-homocysteine + H(+)</text>
        <dbReference type="Rhea" id="RHEA:42920"/>
        <dbReference type="Rhea" id="RHEA-COMP:10283"/>
        <dbReference type="Rhea" id="RHEA-COMP:10284"/>
        <dbReference type="ChEBI" id="CHEBI:15378"/>
        <dbReference type="ChEBI" id="CHEBI:57856"/>
        <dbReference type="ChEBI" id="CHEBI:59789"/>
        <dbReference type="ChEBI" id="CHEBI:65315"/>
        <dbReference type="ChEBI" id="CHEBI:74502"/>
        <dbReference type="EC" id="2.1.1.193"/>
    </reaction>
</comment>
<evidence type="ECO:0000256" key="8">
    <source>
        <dbReference type="ARBA" id="ARBA00022679"/>
    </source>
</evidence>
<keyword evidence="9 12" id="KW-0949">S-adenosyl-L-methionine</keyword>
<evidence type="ECO:0000256" key="10">
    <source>
        <dbReference type="ARBA" id="ARBA00025699"/>
    </source>
</evidence>
<evidence type="ECO:0000256" key="7">
    <source>
        <dbReference type="ARBA" id="ARBA00022603"/>
    </source>
</evidence>
<dbReference type="InterPro" id="IPR015947">
    <property type="entry name" value="PUA-like_sf"/>
</dbReference>
<dbReference type="InterPro" id="IPR046887">
    <property type="entry name" value="RsmE_PUA-like"/>
</dbReference>
<protein>
    <recommendedName>
        <fullName evidence="4 12">Ribosomal RNA small subunit methyltransferase E</fullName>
        <ecNumber evidence="3 12">2.1.1.193</ecNumber>
    </recommendedName>
</protein>
<dbReference type="CDD" id="cd18084">
    <property type="entry name" value="RsmE-like"/>
    <property type="match status" value="1"/>
</dbReference>
<evidence type="ECO:0000256" key="12">
    <source>
        <dbReference type="PIRNR" id="PIRNR015601"/>
    </source>
</evidence>
<dbReference type="Pfam" id="PF04452">
    <property type="entry name" value="Methyltrans_RNA"/>
    <property type="match status" value="1"/>
</dbReference>
<dbReference type="SUPFAM" id="SSF88697">
    <property type="entry name" value="PUA domain-like"/>
    <property type="match status" value="1"/>
</dbReference>
<dbReference type="NCBIfam" id="TIGR00046">
    <property type="entry name" value="RsmE family RNA methyltransferase"/>
    <property type="match status" value="1"/>
</dbReference>
<evidence type="ECO:0000256" key="3">
    <source>
        <dbReference type="ARBA" id="ARBA00012328"/>
    </source>
</evidence>
<accession>A0ABV8WXI1</accession>
<evidence type="ECO:0000259" key="14">
    <source>
        <dbReference type="Pfam" id="PF20260"/>
    </source>
</evidence>
<organism evidence="15 16">
    <name type="scientific">Gracilibacillus xinjiangensis</name>
    <dbReference type="NCBI Taxonomy" id="1193282"/>
    <lineage>
        <taxon>Bacteria</taxon>
        <taxon>Bacillati</taxon>
        <taxon>Bacillota</taxon>
        <taxon>Bacilli</taxon>
        <taxon>Bacillales</taxon>
        <taxon>Bacillaceae</taxon>
        <taxon>Gracilibacillus</taxon>
    </lineage>
</organism>
<evidence type="ECO:0000259" key="13">
    <source>
        <dbReference type="Pfam" id="PF04452"/>
    </source>
</evidence>
<evidence type="ECO:0000256" key="11">
    <source>
        <dbReference type="ARBA" id="ARBA00047944"/>
    </source>
</evidence>
<evidence type="ECO:0000256" key="2">
    <source>
        <dbReference type="ARBA" id="ARBA00005528"/>
    </source>
</evidence>
<comment type="similarity">
    <text evidence="2 12">Belongs to the RNA methyltransferase RsmE family.</text>
</comment>
<dbReference type="InterPro" id="IPR029026">
    <property type="entry name" value="tRNA_m1G_MTases_N"/>
</dbReference>
<evidence type="ECO:0000256" key="1">
    <source>
        <dbReference type="ARBA" id="ARBA00004496"/>
    </source>
</evidence>
<gene>
    <name evidence="15" type="ORF">ACFOY7_13940</name>
</gene>
<dbReference type="NCBIfam" id="NF008691">
    <property type="entry name" value="PRK11713.1-4"/>
    <property type="match status" value="1"/>
</dbReference>
<keyword evidence="6 12" id="KW-0698">rRNA processing</keyword>
<proteinExistence type="inferred from homology"/>
<comment type="function">
    <text evidence="10 12">Specifically methylates the N3 position of the uracil ring of uridine 1498 (m3U1498) in 16S rRNA. Acts on the fully assembled 30S ribosomal subunit.</text>
</comment>
<name>A0ABV8WXI1_9BACI</name>
<evidence type="ECO:0000256" key="9">
    <source>
        <dbReference type="ARBA" id="ARBA00022691"/>
    </source>
</evidence>
<dbReference type="EMBL" id="JBHSDT010000008">
    <property type="protein sequence ID" value="MFC4404170.1"/>
    <property type="molecule type" value="Genomic_DNA"/>
</dbReference>
<evidence type="ECO:0000313" key="15">
    <source>
        <dbReference type="EMBL" id="MFC4404170.1"/>
    </source>
</evidence>
<evidence type="ECO:0000313" key="16">
    <source>
        <dbReference type="Proteomes" id="UP001595882"/>
    </source>
</evidence>
<dbReference type="Gene3D" id="3.40.1280.10">
    <property type="match status" value="1"/>
</dbReference>
<keyword evidence="7 12" id="KW-0489">Methyltransferase</keyword>
<dbReference type="InterPro" id="IPR029028">
    <property type="entry name" value="Alpha/beta_knot_MTases"/>
</dbReference>
<reference evidence="16" key="1">
    <citation type="journal article" date="2019" name="Int. J. Syst. Evol. Microbiol.">
        <title>The Global Catalogue of Microorganisms (GCM) 10K type strain sequencing project: providing services to taxonomists for standard genome sequencing and annotation.</title>
        <authorList>
            <consortium name="The Broad Institute Genomics Platform"/>
            <consortium name="The Broad Institute Genome Sequencing Center for Infectious Disease"/>
            <person name="Wu L."/>
            <person name="Ma J."/>
        </authorList>
    </citation>
    <scope>NUCLEOTIDE SEQUENCE [LARGE SCALE GENOMIC DNA]</scope>
    <source>
        <strain evidence="16">CCUG 37865</strain>
    </source>
</reference>
<keyword evidence="5 12" id="KW-0963">Cytoplasm</keyword>
<dbReference type="GO" id="GO:0008168">
    <property type="term" value="F:methyltransferase activity"/>
    <property type="evidence" value="ECO:0007669"/>
    <property type="project" value="UniProtKB-KW"/>
</dbReference>
<evidence type="ECO:0000256" key="6">
    <source>
        <dbReference type="ARBA" id="ARBA00022552"/>
    </source>
</evidence>
<keyword evidence="8 12" id="KW-0808">Transferase</keyword>
<dbReference type="RefSeq" id="WP_390252708.1">
    <property type="nucleotide sequence ID" value="NZ_JBHSDT010000008.1"/>
</dbReference>
<keyword evidence="16" id="KW-1185">Reference proteome</keyword>
<sequence>MQRYFIDEDNWQDGYIAITGDDYHHITNVMRMDIDSEILCNHPNGKVAHCKIEKIDTTTVVVKIIEWLESNTDSPISITIAQGLPKGDKWEFILQKSTELGVSRMIAFQAERSVVKWDDKKVNKKFARWEKIVKEASEQSHRNKIPSVDGVLSFSALLEESKNYEWKFFAFEDEARNRQSKKLHDYFAKINEGDSVFVCIGPEGGFSLNEVEQLLAASFQAIRLGPRILRTETAPLYVLSSLSYYFEEMR</sequence>
<dbReference type="Proteomes" id="UP001595882">
    <property type="component" value="Unassembled WGS sequence"/>
</dbReference>
<dbReference type="PIRSF" id="PIRSF015601">
    <property type="entry name" value="MTase_slr0722"/>
    <property type="match status" value="1"/>
</dbReference>
<evidence type="ECO:0000256" key="4">
    <source>
        <dbReference type="ARBA" id="ARBA00013673"/>
    </source>
</evidence>
<comment type="caution">
    <text evidence="15">The sequence shown here is derived from an EMBL/GenBank/DDBJ whole genome shotgun (WGS) entry which is preliminary data.</text>
</comment>
<dbReference type="PANTHER" id="PTHR30027">
    <property type="entry name" value="RIBOSOMAL RNA SMALL SUBUNIT METHYLTRANSFERASE E"/>
    <property type="match status" value="1"/>
</dbReference>
<feature type="domain" description="Ribosomal RNA small subunit methyltransferase E PUA-like" evidence="14">
    <location>
        <begin position="18"/>
        <end position="65"/>
    </location>
</feature>
<dbReference type="InterPro" id="IPR006700">
    <property type="entry name" value="RsmE"/>
</dbReference>
<dbReference type="EC" id="2.1.1.193" evidence="3 12"/>
<dbReference type="GO" id="GO:0032259">
    <property type="term" value="P:methylation"/>
    <property type="evidence" value="ECO:0007669"/>
    <property type="project" value="UniProtKB-KW"/>
</dbReference>
<comment type="subcellular location">
    <subcellularLocation>
        <location evidence="1 12">Cytoplasm</location>
    </subcellularLocation>
</comment>
<evidence type="ECO:0000256" key="5">
    <source>
        <dbReference type="ARBA" id="ARBA00022490"/>
    </source>
</evidence>
<feature type="domain" description="Ribosomal RNA small subunit methyltransferase E methyltransferase" evidence="13">
    <location>
        <begin position="73"/>
        <end position="242"/>
    </location>
</feature>
<dbReference type="PANTHER" id="PTHR30027:SF3">
    <property type="entry name" value="16S RRNA (URACIL(1498)-N(3))-METHYLTRANSFERASE"/>
    <property type="match status" value="1"/>
</dbReference>
<dbReference type="NCBIfam" id="NF008692">
    <property type="entry name" value="PRK11713.1-5"/>
    <property type="match status" value="1"/>
</dbReference>